<dbReference type="InterPro" id="IPR003838">
    <property type="entry name" value="ABC3_permease_C"/>
</dbReference>
<dbReference type="GO" id="GO:0005886">
    <property type="term" value="C:plasma membrane"/>
    <property type="evidence" value="ECO:0007669"/>
    <property type="project" value="UniProtKB-SubCell"/>
</dbReference>
<dbReference type="PANTHER" id="PTHR47755:SF1">
    <property type="entry name" value="CELL DIVISION PROTEIN FTSX"/>
    <property type="match status" value="1"/>
</dbReference>
<evidence type="ECO:0000259" key="14">
    <source>
        <dbReference type="Pfam" id="PF18075"/>
    </source>
</evidence>
<dbReference type="InterPro" id="IPR004513">
    <property type="entry name" value="FtsX"/>
</dbReference>
<reference evidence="15" key="1">
    <citation type="submission" date="2018-06" db="EMBL/GenBank/DDBJ databases">
        <authorList>
            <person name="Zhirakovskaya E."/>
        </authorList>
    </citation>
    <scope>NUCLEOTIDE SEQUENCE</scope>
</reference>
<dbReference type="GO" id="GO:0051301">
    <property type="term" value="P:cell division"/>
    <property type="evidence" value="ECO:0007669"/>
    <property type="project" value="UniProtKB-KW"/>
</dbReference>
<feature type="domain" description="ABC3 transporter permease C-terminal" evidence="13">
    <location>
        <begin position="193"/>
        <end position="308"/>
    </location>
</feature>
<keyword evidence="5" id="KW-1003">Cell membrane</keyword>
<protein>
    <recommendedName>
        <fullName evidence="4">Cell division protein FtsX</fullName>
    </recommendedName>
</protein>
<dbReference type="InterPro" id="IPR047590">
    <property type="entry name" value="FtsX_proteobact-type"/>
</dbReference>
<evidence type="ECO:0000256" key="4">
    <source>
        <dbReference type="ARBA" id="ARBA00021907"/>
    </source>
</evidence>
<feature type="transmembrane region" description="Helical" evidence="12">
    <location>
        <begin position="284"/>
        <end position="308"/>
    </location>
</feature>
<proteinExistence type="inferred from homology"/>
<sequence length="318" mass="34871">MVKADANQLAKSSPFKAWGINHLRTLIASLGMMSRQPAASLMTIAVIAIALALPAGMFVMLNNASSISVGWDDSAQISVFLKPAINEKQAKKLMGKLRLYDDVAKVSMIHKKQALKEFKKISGFGNAIESLGDNPLPHVLTIQPIVDANRPDKMRHLIKQLNGLKQVELAQLDLQWVKRLFAMLEIAHRAIWVIASLLGVAVLLVVGNTIRLDIQNRREEIEVTKLIGGTDAFIRRPFLYTGLWYGIGGGLFAWLLTLLSISLLDNSVAHLATLYNSGFQLRGLSFIEGINLIGFSCLLGLSGSWIAVGRHLSEIEPS</sequence>
<dbReference type="EMBL" id="UOFH01000190">
    <property type="protein sequence ID" value="VAW61611.1"/>
    <property type="molecule type" value="Genomic_DNA"/>
</dbReference>
<evidence type="ECO:0000256" key="7">
    <source>
        <dbReference type="ARBA" id="ARBA00022618"/>
    </source>
</evidence>
<dbReference type="NCBIfam" id="TIGR00439">
    <property type="entry name" value="FtsX_Gneg"/>
    <property type="match status" value="1"/>
</dbReference>
<keyword evidence="11" id="KW-0131">Cell cycle</keyword>
<dbReference type="PIRSF" id="PIRSF003097">
    <property type="entry name" value="FtsX"/>
    <property type="match status" value="1"/>
</dbReference>
<comment type="subcellular location">
    <subcellularLocation>
        <location evidence="1">Cell inner membrane</location>
        <topology evidence="1">Multi-pass membrane protein</topology>
    </subcellularLocation>
</comment>
<evidence type="ECO:0000256" key="3">
    <source>
        <dbReference type="ARBA" id="ARBA00011160"/>
    </source>
</evidence>
<keyword evidence="7" id="KW-0132">Cell division</keyword>
<name>A0A3B0X1F9_9ZZZZ</name>
<feature type="transmembrane region" description="Helical" evidence="12">
    <location>
        <begin position="243"/>
        <end position="264"/>
    </location>
</feature>
<comment type="subunit">
    <text evidence="3">Forms a membrane-associated complex with FtsE.</text>
</comment>
<evidence type="ECO:0000256" key="1">
    <source>
        <dbReference type="ARBA" id="ARBA00004429"/>
    </source>
</evidence>
<evidence type="ECO:0000313" key="15">
    <source>
        <dbReference type="EMBL" id="VAW61611.1"/>
    </source>
</evidence>
<keyword evidence="10 12" id="KW-0472">Membrane</keyword>
<dbReference type="AlphaFoldDB" id="A0A3B0X1F9"/>
<evidence type="ECO:0000256" key="5">
    <source>
        <dbReference type="ARBA" id="ARBA00022475"/>
    </source>
</evidence>
<accession>A0A3B0X1F9</accession>
<dbReference type="GO" id="GO:0032153">
    <property type="term" value="C:cell division site"/>
    <property type="evidence" value="ECO:0007669"/>
    <property type="project" value="TreeGrafter"/>
</dbReference>
<feature type="domain" description="FtsX extracellular" evidence="14">
    <location>
        <begin position="76"/>
        <end position="168"/>
    </location>
</feature>
<evidence type="ECO:0000256" key="2">
    <source>
        <dbReference type="ARBA" id="ARBA00007379"/>
    </source>
</evidence>
<gene>
    <name evidence="15" type="ORF">MNBD_GAMMA08-1375</name>
</gene>
<dbReference type="Pfam" id="PF18075">
    <property type="entry name" value="FtsX_ECD"/>
    <property type="match status" value="1"/>
</dbReference>
<dbReference type="InterPro" id="IPR040690">
    <property type="entry name" value="FtsX_ECD"/>
</dbReference>
<dbReference type="Pfam" id="PF02687">
    <property type="entry name" value="FtsX"/>
    <property type="match status" value="1"/>
</dbReference>
<evidence type="ECO:0000256" key="10">
    <source>
        <dbReference type="ARBA" id="ARBA00023136"/>
    </source>
</evidence>
<dbReference type="PANTHER" id="PTHR47755">
    <property type="entry name" value="CELL DIVISION PROTEIN FTSX"/>
    <property type="match status" value="1"/>
</dbReference>
<dbReference type="Gene3D" id="3.30.70.3040">
    <property type="match status" value="1"/>
</dbReference>
<evidence type="ECO:0000256" key="6">
    <source>
        <dbReference type="ARBA" id="ARBA00022519"/>
    </source>
</evidence>
<keyword evidence="6" id="KW-0997">Cell inner membrane</keyword>
<organism evidence="15">
    <name type="scientific">hydrothermal vent metagenome</name>
    <dbReference type="NCBI Taxonomy" id="652676"/>
    <lineage>
        <taxon>unclassified sequences</taxon>
        <taxon>metagenomes</taxon>
        <taxon>ecological metagenomes</taxon>
    </lineage>
</organism>
<evidence type="ECO:0000256" key="8">
    <source>
        <dbReference type="ARBA" id="ARBA00022692"/>
    </source>
</evidence>
<feature type="transmembrane region" description="Helical" evidence="12">
    <location>
        <begin position="190"/>
        <end position="210"/>
    </location>
</feature>
<feature type="transmembrane region" description="Helical" evidence="12">
    <location>
        <begin position="39"/>
        <end position="61"/>
    </location>
</feature>
<keyword evidence="9 12" id="KW-1133">Transmembrane helix</keyword>
<evidence type="ECO:0000259" key="13">
    <source>
        <dbReference type="Pfam" id="PF02687"/>
    </source>
</evidence>
<evidence type="ECO:0000256" key="9">
    <source>
        <dbReference type="ARBA" id="ARBA00022989"/>
    </source>
</evidence>
<evidence type="ECO:0000256" key="12">
    <source>
        <dbReference type="SAM" id="Phobius"/>
    </source>
</evidence>
<comment type="similarity">
    <text evidence="2">Belongs to the ABC-4 integral membrane protein family. FtsX subfamily.</text>
</comment>
<keyword evidence="8 12" id="KW-0812">Transmembrane</keyword>
<evidence type="ECO:0000256" key="11">
    <source>
        <dbReference type="ARBA" id="ARBA00023306"/>
    </source>
</evidence>